<evidence type="ECO:0008006" key="8">
    <source>
        <dbReference type="Google" id="ProtNLM"/>
    </source>
</evidence>
<evidence type="ECO:0000256" key="1">
    <source>
        <dbReference type="ARBA" id="ARBA00004167"/>
    </source>
</evidence>
<dbReference type="Pfam" id="PF14724">
    <property type="entry name" value="mit_SMPDase"/>
    <property type="match status" value="1"/>
</dbReference>
<sequence>MFFEEVSPLSVACTDLIRRSQSQNYTTDVYFVEAVIDRLLKDPSIDLLSVFPDANRVEYNQVIELIGTKSHIFKALLDGSSEVFEFFITTFCEHLERSTCNLPLKMVENSVYMQLLSDYVCHMMPTGSEPPLSGGHDIAGLSPSTSTFNTPLNLFREEYLRRYAVSSSSTSFRALSSFSQSLQPHFITFINVLVRSLSSLSSWPSDYRLMALRFTLKELHFFALAESENASLASVKAQLHCNAPFADSLLAFFVSMFNKWPANASFKNLFDVWITWIRPWRCLPEHRRSDINQLLPFVLENRKFYVDVSDAFWRRRFPIQCPSDVKTLENYMIILISPEFVTIYDAIQYPIEEKLLLMRSSLLSSASDLRTLIRSERAQLASCSWLYRNFFSDESYTRIREAEETSYLAKLLASKIGAAIPGGASSFEFSADAANTSEVFSTEGRSPRGKGSIPDHVVDPKTKLMRLTPEGLKQVKRGTHRFDFSYCPKSVPPLVRSLNTDEVWWLARFLFNLSCLLNQTNVAKALSNAYNDHNSILGLFARLLLDPAYPRHLVPVYSSTIYSQKPCFNLRYFAKYKFIIPFCIFCIVQLFLPYTYSFLIFGLLLAYVRLI</sequence>
<name>A0ABD6ECH3_9BILA</name>
<evidence type="ECO:0000256" key="3">
    <source>
        <dbReference type="ARBA" id="ARBA00022989"/>
    </source>
</evidence>
<evidence type="ECO:0000313" key="6">
    <source>
        <dbReference type="EMBL" id="MFH4975849.1"/>
    </source>
</evidence>
<dbReference type="EMBL" id="JBGFUD010001155">
    <property type="protein sequence ID" value="MFH4975849.1"/>
    <property type="molecule type" value="Genomic_DNA"/>
</dbReference>
<gene>
    <name evidence="6" type="ORF">AB6A40_002558</name>
</gene>
<evidence type="ECO:0000256" key="4">
    <source>
        <dbReference type="ARBA" id="ARBA00023136"/>
    </source>
</evidence>
<keyword evidence="3 5" id="KW-1133">Transmembrane helix</keyword>
<dbReference type="PANTHER" id="PTHR12988:SF6">
    <property type="entry name" value="SPHINGOMYELIN PHOSPHODIESTERASE 4"/>
    <property type="match status" value="1"/>
</dbReference>
<protein>
    <recommendedName>
        <fullName evidence="8">Sphingomyelin phosphodiesterase 4</fullName>
    </recommendedName>
</protein>
<dbReference type="Proteomes" id="UP001608902">
    <property type="component" value="Unassembled WGS sequence"/>
</dbReference>
<reference evidence="6 7" key="1">
    <citation type="submission" date="2024-08" db="EMBL/GenBank/DDBJ databases">
        <title>Gnathostoma spinigerum genome.</title>
        <authorList>
            <person name="Gonzalez-Bertolin B."/>
            <person name="Monzon S."/>
            <person name="Zaballos A."/>
            <person name="Jimenez P."/>
            <person name="Dekumyoy P."/>
            <person name="Varona S."/>
            <person name="Cuesta I."/>
            <person name="Sumanam S."/>
            <person name="Adisakwattana P."/>
            <person name="Gasser R.B."/>
            <person name="Hernandez-Gonzalez A."/>
            <person name="Young N.D."/>
            <person name="Perteguer M.J."/>
        </authorList>
    </citation>
    <scope>NUCLEOTIDE SEQUENCE [LARGE SCALE GENOMIC DNA]</scope>
    <source>
        <strain evidence="6">AL3</strain>
        <tissue evidence="6">Liver</tissue>
    </source>
</reference>
<evidence type="ECO:0000313" key="7">
    <source>
        <dbReference type="Proteomes" id="UP001608902"/>
    </source>
</evidence>
<accession>A0ABD6ECH3</accession>
<evidence type="ECO:0000256" key="5">
    <source>
        <dbReference type="SAM" id="Phobius"/>
    </source>
</evidence>
<comment type="caution">
    <text evidence="6">The sequence shown here is derived from an EMBL/GenBank/DDBJ whole genome shotgun (WGS) entry which is preliminary data.</text>
</comment>
<keyword evidence="2 5" id="KW-0812">Transmembrane</keyword>
<dbReference type="AlphaFoldDB" id="A0ABD6ECH3"/>
<feature type="transmembrane region" description="Helical" evidence="5">
    <location>
        <begin position="578"/>
        <end position="608"/>
    </location>
</feature>
<organism evidence="6 7">
    <name type="scientific">Gnathostoma spinigerum</name>
    <dbReference type="NCBI Taxonomy" id="75299"/>
    <lineage>
        <taxon>Eukaryota</taxon>
        <taxon>Metazoa</taxon>
        <taxon>Ecdysozoa</taxon>
        <taxon>Nematoda</taxon>
        <taxon>Chromadorea</taxon>
        <taxon>Rhabditida</taxon>
        <taxon>Spirurina</taxon>
        <taxon>Gnathostomatomorpha</taxon>
        <taxon>Gnathostomatoidea</taxon>
        <taxon>Gnathostomatidae</taxon>
        <taxon>Gnathostoma</taxon>
    </lineage>
</organism>
<keyword evidence="7" id="KW-1185">Reference proteome</keyword>
<dbReference type="PANTHER" id="PTHR12988">
    <property type="entry name" value="SPHINGOMYELIN PHOSPHODIESTERASE 4"/>
    <property type="match status" value="1"/>
</dbReference>
<dbReference type="GO" id="GO:0016020">
    <property type="term" value="C:membrane"/>
    <property type="evidence" value="ECO:0007669"/>
    <property type="project" value="UniProtKB-SubCell"/>
</dbReference>
<evidence type="ECO:0000256" key="2">
    <source>
        <dbReference type="ARBA" id="ARBA00022692"/>
    </source>
</evidence>
<proteinExistence type="predicted"/>
<keyword evidence="4 5" id="KW-0472">Membrane</keyword>
<dbReference type="InterPro" id="IPR024129">
    <property type="entry name" value="Sphingomy_SMPD4"/>
</dbReference>
<comment type="subcellular location">
    <subcellularLocation>
        <location evidence="1">Membrane</location>
        <topology evidence="1">Single-pass membrane protein</topology>
    </subcellularLocation>
</comment>